<feature type="compositionally biased region" description="Basic and acidic residues" evidence="1">
    <location>
        <begin position="644"/>
        <end position="660"/>
    </location>
</feature>
<feature type="compositionally biased region" description="Basic and acidic residues" evidence="1">
    <location>
        <begin position="332"/>
        <end position="418"/>
    </location>
</feature>
<feature type="compositionally biased region" description="Basic and acidic residues" evidence="1">
    <location>
        <begin position="772"/>
        <end position="781"/>
    </location>
</feature>
<reference evidence="3" key="1">
    <citation type="submission" date="2020-04" db="EMBL/GenBank/DDBJ databases">
        <authorList>
            <person name="Alioto T."/>
            <person name="Alioto T."/>
            <person name="Gomez Garrido J."/>
        </authorList>
    </citation>
    <scope>NUCLEOTIDE SEQUENCE</scope>
    <source>
        <strain evidence="3">A484AB</strain>
    </source>
</reference>
<feature type="compositionally biased region" description="Low complexity" evidence="1">
    <location>
        <begin position="604"/>
        <end position="621"/>
    </location>
</feature>
<feature type="compositionally biased region" description="Basic and acidic residues" evidence="1">
    <location>
        <begin position="272"/>
        <end position="324"/>
    </location>
</feature>
<feature type="compositionally biased region" description="Polar residues" evidence="1">
    <location>
        <begin position="419"/>
        <end position="433"/>
    </location>
</feature>
<dbReference type="InterPro" id="IPR000477">
    <property type="entry name" value="RT_dom"/>
</dbReference>
<dbReference type="AlphaFoldDB" id="A0A7D9IRP5"/>
<organism evidence="3 4">
    <name type="scientific">Paramuricea clavata</name>
    <name type="common">Red gorgonian</name>
    <name type="synonym">Violescent sea-whip</name>
    <dbReference type="NCBI Taxonomy" id="317549"/>
    <lineage>
        <taxon>Eukaryota</taxon>
        <taxon>Metazoa</taxon>
        <taxon>Cnidaria</taxon>
        <taxon>Anthozoa</taxon>
        <taxon>Octocorallia</taxon>
        <taxon>Malacalcyonacea</taxon>
        <taxon>Plexauridae</taxon>
        <taxon>Paramuricea</taxon>
    </lineage>
</organism>
<feature type="compositionally biased region" description="Polar residues" evidence="1">
    <location>
        <begin position="440"/>
        <end position="449"/>
    </location>
</feature>
<evidence type="ECO:0000313" key="4">
    <source>
        <dbReference type="Proteomes" id="UP001152795"/>
    </source>
</evidence>
<feature type="compositionally biased region" description="Basic residues" evidence="1">
    <location>
        <begin position="85"/>
        <end position="107"/>
    </location>
</feature>
<feature type="compositionally biased region" description="Basic and acidic residues" evidence="1">
    <location>
        <begin position="840"/>
        <end position="854"/>
    </location>
</feature>
<evidence type="ECO:0000256" key="1">
    <source>
        <dbReference type="SAM" id="MobiDB-lite"/>
    </source>
</evidence>
<feature type="compositionally biased region" description="Polar residues" evidence="1">
    <location>
        <begin position="868"/>
        <end position="879"/>
    </location>
</feature>
<feature type="compositionally biased region" description="Basic and acidic residues" evidence="1">
    <location>
        <begin position="33"/>
        <end position="42"/>
    </location>
</feature>
<evidence type="ECO:0000313" key="3">
    <source>
        <dbReference type="EMBL" id="CAB4011782.1"/>
    </source>
</evidence>
<proteinExistence type="predicted"/>
<feature type="compositionally biased region" description="Basic and acidic residues" evidence="1">
    <location>
        <begin position="814"/>
        <end position="823"/>
    </location>
</feature>
<feature type="region of interest" description="Disordered" evidence="1">
    <location>
        <begin position="264"/>
        <end position="472"/>
    </location>
</feature>
<feature type="compositionally biased region" description="Pro residues" evidence="1">
    <location>
        <begin position="795"/>
        <end position="805"/>
    </location>
</feature>
<feature type="compositionally biased region" description="Basic residues" evidence="1">
    <location>
        <begin position="217"/>
        <end position="226"/>
    </location>
</feature>
<feature type="compositionally biased region" description="Polar residues" evidence="1">
    <location>
        <begin position="827"/>
        <end position="839"/>
    </location>
</feature>
<dbReference type="PANTHER" id="PTHR47510">
    <property type="entry name" value="REVERSE TRANSCRIPTASE DOMAIN-CONTAINING PROTEIN"/>
    <property type="match status" value="1"/>
</dbReference>
<feature type="compositionally biased region" description="Basic and acidic residues" evidence="1">
    <location>
        <begin position="627"/>
        <end position="636"/>
    </location>
</feature>
<sequence length="1170" mass="132614">MATAPATDEQDLPKKPRRSVIRSLSWKRASKRTKMDESEQERVFSASVDASIDGRSFNTTASSAHGMSDEDAEDTIFDSSTASSSKKRKKAGVWKTVKRFFSRKSSKGSRSQPQRSVSDPNLIQRPSERPDVAPLEQVDETPMDTHSPPKKAMSHDSLLSELRSKQRDDVDNEDGTSPITQVSVVVQSSDIDWRASPSSTPERLLPGLNVSHDKIRVAPRHRRAPTRKGVASVRHGGHDITDGNVIPRSRSVGARIQGNVLVEQSEVQPNVEELKQERENLRKRMEDEQRQRQPEQEEAKQKQLEDEKQKLEQQKLEQQKREQEKLEEETLEQERLEKQKLEEEKRQKEKLEKERLEQEKLEKQRLEQEKQERLEKEKLEQEKLEKLKLEQEKLDQQKREQEKLKHERLVEENRRQQENNKLNQYNIRQTTDFSDLAESLRSSANSKETYSVETTEVEMKETTSEQKHDTSRDISEIRGVALYQNIDIDNVKTEDSHAVLDIEINTDDRQTTNDFAVSPLLAAEGVTASTNQEIRGTNQEIRGTNEVTVVEQSGEFQPMSISEEDVHSENITSKHPETVKVPAVVGEKISEDNTVVTVEKEESPPSSLPSSPSSCSTPRSPVRSKRLIIETPEKVYQKPIMPEVRTEEVETKKEKSDGRRGIQRNRPQSMHSRIRPVVEEKNRTQDDSNLGVAKLKQAFERSSRSQTISYDRRKKPEVLPKPKPPSKPKQSQSLERNYRFPVTASKPHEMEKSVQKSPKKQNDDVVVVLDEVPNKVVEKKASVSSSLTKKAPGLKPKPLPKPQPKIKPNTTTKTADEGKENIKKTPNAPSVSNGSVKMTDSTDGHTEEGSKDVQSDLPSFLARRSIFSPEQKTNNSTPSQEEKPKDFDLAVAINESFCSVAADIPQLNFTPIPVSNIPDEYIITRDAVELALVAVQDRKSVGPDEIPNWLLETCATTISIPVCSMFNSSIRKGRVPGLWKCADVLPLGKISRPKSIDTDLRPISLTALLSKILESFVFNWLAPIVMPYIDPFQFGRQQRVKLKTCKSDWKEIKAGVPQGTKLGPLFFLIMVNDLSSELPLYKYVDDCAISEVVRVCEPDLPKLQQELDNVTQWSSAKNMKLNVKKTKDFTVSFLINQPLAQPLIVNNQPLEAVNTIKLLGDIKKKWCPTE</sequence>
<dbReference type="Proteomes" id="UP001152795">
    <property type="component" value="Unassembled WGS sequence"/>
</dbReference>
<keyword evidence="4" id="KW-1185">Reference proteome</keyword>
<evidence type="ECO:0000259" key="2">
    <source>
        <dbReference type="Pfam" id="PF00078"/>
    </source>
</evidence>
<accession>A0A7D9IRP5</accession>
<gene>
    <name evidence="3" type="ORF">PACLA_8A049560</name>
</gene>
<dbReference type="OrthoDB" id="5244787at2759"/>
<dbReference type="Pfam" id="PF00078">
    <property type="entry name" value="RVT_1"/>
    <property type="match status" value="1"/>
</dbReference>
<protein>
    <recommendedName>
        <fullName evidence="2">Reverse transcriptase domain-containing protein</fullName>
    </recommendedName>
</protein>
<comment type="caution">
    <text evidence="3">The sequence shown here is derived from an EMBL/GenBank/DDBJ whole genome shotgun (WGS) entry which is preliminary data.</text>
</comment>
<feature type="compositionally biased region" description="Basic and acidic residues" evidence="1">
    <location>
        <begin position="457"/>
        <end position="472"/>
    </location>
</feature>
<feature type="compositionally biased region" description="Basic and acidic residues" evidence="1">
    <location>
        <begin position="676"/>
        <end position="686"/>
    </location>
</feature>
<dbReference type="EMBL" id="CACRXK020007264">
    <property type="protein sequence ID" value="CAB4011782.1"/>
    <property type="molecule type" value="Genomic_DNA"/>
</dbReference>
<feature type="compositionally biased region" description="Basic and acidic residues" evidence="1">
    <location>
        <begin position="710"/>
        <end position="720"/>
    </location>
</feature>
<feature type="domain" description="Reverse transcriptase" evidence="2">
    <location>
        <begin position="1048"/>
        <end position="1134"/>
    </location>
</feature>
<feature type="compositionally biased region" description="Polar residues" evidence="1">
    <location>
        <begin position="56"/>
        <end position="65"/>
    </location>
</feature>
<dbReference type="PANTHER" id="PTHR47510:SF3">
    <property type="entry name" value="ENDO_EXONUCLEASE_PHOSPHATASE DOMAIN-CONTAINING PROTEIN"/>
    <property type="match status" value="1"/>
</dbReference>
<name>A0A7D9IRP5_PARCT</name>
<feature type="region of interest" description="Disordered" evidence="1">
    <location>
        <begin position="592"/>
        <end position="884"/>
    </location>
</feature>
<feature type="region of interest" description="Disordered" evidence="1">
    <location>
        <begin position="1"/>
        <end position="251"/>
    </location>
</feature>
<feature type="compositionally biased region" description="Low complexity" evidence="1">
    <location>
        <begin position="782"/>
        <end position="794"/>
    </location>
</feature>